<feature type="domain" description="DUF5110" evidence="1">
    <location>
        <begin position="135"/>
        <end position="222"/>
    </location>
</feature>
<dbReference type="Gene3D" id="2.60.40.1180">
    <property type="entry name" value="Golgi alpha-mannosidase II"/>
    <property type="match status" value="2"/>
</dbReference>
<evidence type="ECO:0000313" key="3">
    <source>
        <dbReference type="EMBL" id="CAK0791918.1"/>
    </source>
</evidence>
<evidence type="ECO:0000259" key="1">
    <source>
        <dbReference type="Pfam" id="PF17137"/>
    </source>
</evidence>
<dbReference type="EMBL" id="CAUYUJ010000679">
    <property type="protein sequence ID" value="CAK0791918.1"/>
    <property type="molecule type" value="Genomic_DNA"/>
</dbReference>
<feature type="domain" description="Glycosyl hydrolase family 31 C-terminal" evidence="2">
    <location>
        <begin position="28"/>
        <end position="118"/>
    </location>
</feature>
<accession>A0ABN9PJW8</accession>
<evidence type="ECO:0000313" key="4">
    <source>
        <dbReference type="Proteomes" id="UP001189429"/>
    </source>
</evidence>
<protein>
    <recommendedName>
        <fullName evidence="5">DUF5110 domain-containing protein</fullName>
    </recommendedName>
</protein>
<organism evidence="3 4">
    <name type="scientific">Prorocentrum cordatum</name>
    <dbReference type="NCBI Taxonomy" id="2364126"/>
    <lineage>
        <taxon>Eukaryota</taxon>
        <taxon>Sar</taxon>
        <taxon>Alveolata</taxon>
        <taxon>Dinophyceae</taxon>
        <taxon>Prorocentrales</taxon>
        <taxon>Prorocentraceae</taxon>
        <taxon>Prorocentrum</taxon>
    </lineage>
</organism>
<dbReference type="Pfam" id="PF17137">
    <property type="entry name" value="DUF5110"/>
    <property type="match status" value="1"/>
</dbReference>
<dbReference type="Pfam" id="PF21365">
    <property type="entry name" value="Glyco_hydro_31_3rd"/>
    <property type="match status" value="1"/>
</dbReference>
<name>A0ABN9PJW8_9DINO</name>
<dbReference type="SUPFAM" id="SSF51011">
    <property type="entry name" value="Glycosyl hydrolase domain"/>
    <property type="match status" value="1"/>
</dbReference>
<dbReference type="PANTHER" id="PTHR22762:SF89">
    <property type="entry name" value="ALPHA-XYLOSIDASE"/>
    <property type="match status" value="1"/>
</dbReference>
<comment type="caution">
    <text evidence="3">The sequence shown here is derived from an EMBL/GenBank/DDBJ whole genome shotgun (WGS) entry which is preliminary data.</text>
</comment>
<dbReference type="PANTHER" id="PTHR22762">
    <property type="entry name" value="ALPHA-GLUCOSIDASE"/>
    <property type="match status" value="1"/>
</dbReference>
<gene>
    <name evidence="3" type="ORF">PCOR1329_LOCUS2687</name>
</gene>
<evidence type="ECO:0000259" key="2">
    <source>
        <dbReference type="Pfam" id="PF21365"/>
    </source>
</evidence>
<dbReference type="InterPro" id="IPR013780">
    <property type="entry name" value="Glyco_hydro_b"/>
</dbReference>
<evidence type="ECO:0008006" key="5">
    <source>
        <dbReference type="Google" id="ProtNLM"/>
    </source>
</evidence>
<sequence length="285" mass="30126">MRELVILRNAMVPHIYTLAWIAHRSAISVVRPMYYAFPEAEEAYRFKGQYMFGPDTLVAPIVSAVTKPNGTAAKDIWLPPSPAPWLSWDGRAAFRGASVRTLCFGLADLPVFVRAGTVMPTRTAASSRAATADPLVWVVWLGGDGAQTEGSGTLYEDAGDGFAHLSAAHLSAAPEAAEPEGSALTRALLRASGAEATVRLLGTRGSYPGQPPSREVVLQLRGGPQGRSAAVRVDGRPVPAGGARGSLVDPPGAFTVSLGRRGIRQDTVVHIAWPASEPPAPLRYV</sequence>
<reference evidence="3" key="1">
    <citation type="submission" date="2023-10" db="EMBL/GenBank/DDBJ databases">
        <authorList>
            <person name="Chen Y."/>
            <person name="Shah S."/>
            <person name="Dougan E. K."/>
            <person name="Thang M."/>
            <person name="Chan C."/>
        </authorList>
    </citation>
    <scope>NUCLEOTIDE SEQUENCE [LARGE SCALE GENOMIC DNA]</scope>
</reference>
<keyword evidence="4" id="KW-1185">Reference proteome</keyword>
<dbReference type="Proteomes" id="UP001189429">
    <property type="component" value="Unassembled WGS sequence"/>
</dbReference>
<proteinExistence type="predicted"/>
<dbReference type="InterPro" id="IPR048395">
    <property type="entry name" value="Glyco_hydro_31_C"/>
</dbReference>
<dbReference type="InterPro" id="IPR033403">
    <property type="entry name" value="DUF5110"/>
</dbReference>